<dbReference type="Proteomes" id="UP000199420">
    <property type="component" value="Unassembled WGS sequence"/>
</dbReference>
<dbReference type="Pfam" id="PF00892">
    <property type="entry name" value="EamA"/>
    <property type="match status" value="2"/>
</dbReference>
<feature type="transmembrane region" description="Helical" evidence="6">
    <location>
        <begin position="126"/>
        <end position="144"/>
    </location>
</feature>
<name>A0A1H6XBR9_9GAMM</name>
<feature type="transmembrane region" description="Helical" evidence="6">
    <location>
        <begin position="214"/>
        <end position="236"/>
    </location>
</feature>
<feature type="transmembrane region" description="Helical" evidence="6">
    <location>
        <begin position="9"/>
        <end position="28"/>
    </location>
</feature>
<dbReference type="GO" id="GO:0016020">
    <property type="term" value="C:membrane"/>
    <property type="evidence" value="ECO:0007669"/>
    <property type="project" value="UniProtKB-SubCell"/>
</dbReference>
<dbReference type="PANTHER" id="PTHR32322:SF2">
    <property type="entry name" value="EAMA DOMAIN-CONTAINING PROTEIN"/>
    <property type="match status" value="1"/>
</dbReference>
<protein>
    <submittedName>
        <fullName evidence="8">Threonine/homoserine efflux transporter RhtA</fullName>
    </submittedName>
</protein>
<evidence type="ECO:0000259" key="7">
    <source>
        <dbReference type="Pfam" id="PF00892"/>
    </source>
</evidence>
<evidence type="ECO:0000256" key="6">
    <source>
        <dbReference type="SAM" id="Phobius"/>
    </source>
</evidence>
<evidence type="ECO:0000256" key="5">
    <source>
        <dbReference type="ARBA" id="ARBA00023136"/>
    </source>
</evidence>
<dbReference type="OrthoDB" id="5430053at2"/>
<dbReference type="EMBL" id="FNYC01000005">
    <property type="protein sequence ID" value="SEJ26589.1"/>
    <property type="molecule type" value="Genomic_DNA"/>
</dbReference>
<keyword evidence="3 6" id="KW-0812">Transmembrane</keyword>
<feature type="transmembrane region" description="Helical" evidence="6">
    <location>
        <begin position="181"/>
        <end position="202"/>
    </location>
</feature>
<dbReference type="AlphaFoldDB" id="A0A1H6XBR9"/>
<dbReference type="InterPro" id="IPR037185">
    <property type="entry name" value="EmrE-like"/>
</dbReference>
<feature type="transmembrane region" description="Helical" evidence="6">
    <location>
        <begin position="91"/>
        <end position="114"/>
    </location>
</feature>
<feature type="domain" description="EamA" evidence="7">
    <location>
        <begin position="153"/>
        <end position="285"/>
    </location>
</feature>
<gene>
    <name evidence="8" type="ORF">SAMN04487997_2885</name>
</gene>
<evidence type="ECO:0000313" key="8">
    <source>
        <dbReference type="EMBL" id="SEJ26589.1"/>
    </source>
</evidence>
<keyword evidence="9" id="KW-1185">Reference proteome</keyword>
<accession>A0A1H6XBR9</accession>
<dbReference type="SUPFAM" id="SSF103481">
    <property type="entry name" value="Multidrug resistance efflux transporter EmrE"/>
    <property type="match status" value="2"/>
</dbReference>
<feature type="domain" description="EamA" evidence="7">
    <location>
        <begin position="10"/>
        <end position="140"/>
    </location>
</feature>
<reference evidence="8 9" key="1">
    <citation type="submission" date="2016-10" db="EMBL/GenBank/DDBJ databases">
        <authorList>
            <person name="de Groot N.N."/>
        </authorList>
    </citation>
    <scope>NUCLEOTIDE SEQUENCE [LARGE SCALE GENOMIC DNA]</scope>
    <source>
        <strain evidence="8 9">DSM 26515</strain>
    </source>
</reference>
<evidence type="ECO:0000256" key="2">
    <source>
        <dbReference type="ARBA" id="ARBA00007362"/>
    </source>
</evidence>
<feature type="transmembrane region" description="Helical" evidence="6">
    <location>
        <begin position="243"/>
        <end position="263"/>
    </location>
</feature>
<feature type="transmembrane region" description="Helical" evidence="6">
    <location>
        <begin position="269"/>
        <end position="289"/>
    </location>
</feature>
<dbReference type="InterPro" id="IPR000620">
    <property type="entry name" value="EamA_dom"/>
</dbReference>
<keyword evidence="5 6" id="KW-0472">Membrane</keyword>
<evidence type="ECO:0000256" key="4">
    <source>
        <dbReference type="ARBA" id="ARBA00022989"/>
    </source>
</evidence>
<evidence type="ECO:0000256" key="3">
    <source>
        <dbReference type="ARBA" id="ARBA00022692"/>
    </source>
</evidence>
<dbReference type="STRING" id="529704.SAMN02927913_2862"/>
<dbReference type="RefSeq" id="WP_091338315.1">
    <property type="nucleotide sequence ID" value="NZ_FNYC01000005.1"/>
</dbReference>
<feature type="transmembrane region" description="Helical" evidence="6">
    <location>
        <begin position="40"/>
        <end position="59"/>
    </location>
</feature>
<organism evidence="8 9">
    <name type="scientific">Frateuria terrea</name>
    <dbReference type="NCBI Taxonomy" id="529704"/>
    <lineage>
        <taxon>Bacteria</taxon>
        <taxon>Pseudomonadati</taxon>
        <taxon>Pseudomonadota</taxon>
        <taxon>Gammaproteobacteria</taxon>
        <taxon>Lysobacterales</taxon>
        <taxon>Rhodanobacteraceae</taxon>
        <taxon>Frateuria</taxon>
    </lineage>
</organism>
<comment type="subcellular location">
    <subcellularLocation>
        <location evidence="1">Membrane</location>
        <topology evidence="1">Multi-pass membrane protein</topology>
    </subcellularLocation>
</comment>
<evidence type="ECO:0000256" key="1">
    <source>
        <dbReference type="ARBA" id="ARBA00004141"/>
    </source>
</evidence>
<dbReference type="InterPro" id="IPR050638">
    <property type="entry name" value="AA-Vitamin_Transporters"/>
</dbReference>
<evidence type="ECO:0000313" key="9">
    <source>
        <dbReference type="Proteomes" id="UP000199420"/>
    </source>
</evidence>
<sequence>MSNASPQRGALAALAGTILIWAYSWVVMKQALDWAGPFDFAALRYLFGALVLFAALLAGRQSLKPPPWLPTVLIGLCQTAAFQGLEQWALVGGGAGHVALLAYSMPFWAVLLAWPLLSERPAGRHWLGLALAGTGLVCILEPWRGLGSPLSTMLALAGGVAWAGGTVLSKRLFQQHAVSPLALTSWQMLIGALALGAVALLVPQRPVEWNWRFAGALVYSAVMASSVAWGLWLLVLKRLPTTVASLSSLGVPVVSVLLAWLILGEQPSAAEGVGIVLVLLGLAAVTGVLKRPGKVRRAT</sequence>
<dbReference type="PANTHER" id="PTHR32322">
    <property type="entry name" value="INNER MEMBRANE TRANSPORTER"/>
    <property type="match status" value="1"/>
</dbReference>
<proteinExistence type="inferred from homology"/>
<comment type="similarity">
    <text evidence="2">Belongs to the EamA transporter family.</text>
</comment>
<feature type="transmembrane region" description="Helical" evidence="6">
    <location>
        <begin position="150"/>
        <end position="169"/>
    </location>
</feature>
<dbReference type="Gene3D" id="1.10.3730.20">
    <property type="match status" value="1"/>
</dbReference>
<keyword evidence="4 6" id="KW-1133">Transmembrane helix</keyword>